<comment type="caution">
    <text evidence="2">The sequence shown here is derived from an EMBL/GenBank/DDBJ whole genome shotgun (WGS) entry which is preliminary data.</text>
</comment>
<dbReference type="RefSeq" id="WP_133403527.1">
    <property type="nucleotide sequence ID" value="NZ_SMTK01000003.1"/>
</dbReference>
<proteinExistence type="predicted"/>
<feature type="region of interest" description="Disordered" evidence="1">
    <location>
        <begin position="361"/>
        <end position="412"/>
    </location>
</feature>
<name>A0A4V3AM18_9MICC</name>
<reference evidence="2 3" key="1">
    <citation type="submission" date="2019-03" db="EMBL/GenBank/DDBJ databases">
        <title>Arthrobacter sp. nov., an bacterium isolated from biocrust in Mu Us Desert.</title>
        <authorList>
            <person name="Lixiong L."/>
        </authorList>
    </citation>
    <scope>NUCLEOTIDE SEQUENCE [LARGE SCALE GENOMIC DNA]</scope>
    <source>
        <strain evidence="2 3">SLN-3</strain>
    </source>
</reference>
<sequence length="412" mass="44493">MTPRGSAVLTAPPRPPAPAAAPPSTTPPRRDLPPRIDSGMWRAGHVQGIAVDTAQGFVYFSFTTLLVKTDLSGTVIGSVTGFTGHLGDVAFNPHDHRVYASLEYKAAESFYVAVFEVDRVTRRGMDAESDGVVTTVYLKEVADDFTAAGRTDDGRHLPHRYGCSGIDGISFGPTPGDPGGHWHLMVAYGIYSDTSRNDNDHQVLLQYDPAALLPYKRTLQQDRPHRSGPDRPQDKFFVRTGNTRFGVQNLKYDPHTGHWFLGVYQGAKDGFPNYRLFLVDGTVPPVRAPLGTGATPDHGRMLQLHPSGLHHPASGISGWDFRADVGFEALGDGYYYVSEQRTGPAGNGSLLRLHRWTGNPPAPFDPLDRTARPAPAPVGPSDPMPARPTVRSAVPVDGGLRRAAAAPQHSAG</sequence>
<dbReference type="SUPFAM" id="SSF63825">
    <property type="entry name" value="YWTD domain"/>
    <property type="match status" value="1"/>
</dbReference>
<feature type="region of interest" description="Disordered" evidence="1">
    <location>
        <begin position="1"/>
        <end position="36"/>
    </location>
</feature>
<feature type="compositionally biased region" description="Pro residues" evidence="1">
    <location>
        <begin position="374"/>
        <end position="386"/>
    </location>
</feature>
<gene>
    <name evidence="2" type="ORF">E2F48_08175</name>
</gene>
<dbReference type="Proteomes" id="UP000295411">
    <property type="component" value="Unassembled WGS sequence"/>
</dbReference>
<evidence type="ECO:0000313" key="3">
    <source>
        <dbReference type="Proteomes" id="UP000295411"/>
    </source>
</evidence>
<dbReference type="EMBL" id="SMTK01000003">
    <property type="protein sequence ID" value="TDK25249.1"/>
    <property type="molecule type" value="Genomic_DNA"/>
</dbReference>
<accession>A0A4V3AM18</accession>
<dbReference type="AlphaFoldDB" id="A0A4V3AM18"/>
<evidence type="ECO:0000256" key="1">
    <source>
        <dbReference type="SAM" id="MobiDB-lite"/>
    </source>
</evidence>
<organism evidence="2 3">
    <name type="scientific">Arthrobacter crusticola</name>
    <dbReference type="NCBI Taxonomy" id="2547960"/>
    <lineage>
        <taxon>Bacteria</taxon>
        <taxon>Bacillati</taxon>
        <taxon>Actinomycetota</taxon>
        <taxon>Actinomycetes</taxon>
        <taxon>Micrococcales</taxon>
        <taxon>Micrococcaceae</taxon>
        <taxon>Arthrobacter</taxon>
    </lineage>
</organism>
<keyword evidence="3" id="KW-1185">Reference proteome</keyword>
<protein>
    <submittedName>
        <fullName evidence="2">Uncharacterized protein</fullName>
    </submittedName>
</protein>
<dbReference type="OrthoDB" id="624688at2"/>
<evidence type="ECO:0000313" key="2">
    <source>
        <dbReference type="EMBL" id="TDK25249.1"/>
    </source>
</evidence>
<feature type="compositionally biased region" description="Pro residues" evidence="1">
    <location>
        <begin position="12"/>
        <end position="26"/>
    </location>
</feature>